<dbReference type="Pfam" id="PF07677">
    <property type="entry name" value="A2M_recep"/>
    <property type="match status" value="1"/>
</dbReference>
<dbReference type="Gene3D" id="2.60.40.10">
    <property type="entry name" value="Immunoglobulins"/>
    <property type="match status" value="1"/>
</dbReference>
<evidence type="ECO:0000256" key="7">
    <source>
        <dbReference type="SAM" id="MobiDB-lite"/>
    </source>
</evidence>
<reference evidence="11" key="1">
    <citation type="submission" date="2019-09" db="EMBL/GenBank/DDBJ databases">
        <title>Bird 10,000 Genomes (B10K) Project - Family phase.</title>
        <authorList>
            <person name="Zhang G."/>
        </authorList>
    </citation>
    <scope>NUCLEOTIDE SEQUENCE</scope>
    <source>
        <strain evidence="11">B10K-DU-012-47</strain>
    </source>
</reference>
<dbReference type="InterPro" id="IPR011625">
    <property type="entry name" value="A2M_N_BRD"/>
</dbReference>
<evidence type="ECO:0000259" key="9">
    <source>
        <dbReference type="SMART" id="SM01360"/>
    </source>
</evidence>
<dbReference type="Gene3D" id="1.50.10.20">
    <property type="match status" value="1"/>
</dbReference>
<dbReference type="InterPro" id="IPR013783">
    <property type="entry name" value="Ig-like_fold"/>
</dbReference>
<keyword evidence="4" id="KW-0722">Serine protease inhibitor</keyword>
<dbReference type="InterPro" id="IPR036595">
    <property type="entry name" value="A-macroglobulin_rcpt-bd_sf"/>
</dbReference>
<dbReference type="GO" id="GO:0005615">
    <property type="term" value="C:extracellular space"/>
    <property type="evidence" value="ECO:0007669"/>
    <property type="project" value="InterPro"/>
</dbReference>
<evidence type="ECO:0000256" key="3">
    <source>
        <dbReference type="ARBA" id="ARBA00022729"/>
    </source>
</evidence>
<dbReference type="InterPro" id="IPR041555">
    <property type="entry name" value="MG3"/>
</dbReference>
<dbReference type="SUPFAM" id="SSF49410">
    <property type="entry name" value="Alpha-macroglobulin receptor domain"/>
    <property type="match status" value="1"/>
</dbReference>
<dbReference type="InterPro" id="IPR047565">
    <property type="entry name" value="Alpha-macroglob_thiol-ester_cl"/>
</dbReference>
<dbReference type="CDD" id="cd02897">
    <property type="entry name" value="A2M_2"/>
    <property type="match status" value="1"/>
</dbReference>
<dbReference type="Proteomes" id="UP000629438">
    <property type="component" value="Unassembled WGS sequence"/>
</dbReference>
<name>A0A850YUF8_9PASS</name>
<evidence type="ECO:0000256" key="4">
    <source>
        <dbReference type="ARBA" id="ARBA00022900"/>
    </source>
</evidence>
<dbReference type="PANTHER" id="PTHR11412:SF185">
    <property type="entry name" value="ALPHA-2-MACROGLOBULIN-LIKE PROTEIN 1"/>
    <property type="match status" value="1"/>
</dbReference>
<dbReference type="InterPro" id="IPR002890">
    <property type="entry name" value="MG2"/>
</dbReference>
<dbReference type="SMART" id="SM01359">
    <property type="entry name" value="A2M_N_2"/>
    <property type="match status" value="1"/>
</dbReference>
<evidence type="ECO:0000259" key="8">
    <source>
        <dbReference type="SMART" id="SM01359"/>
    </source>
</evidence>
<evidence type="ECO:0000256" key="2">
    <source>
        <dbReference type="ARBA" id="ARBA00022690"/>
    </source>
</evidence>
<dbReference type="InterPro" id="IPR050473">
    <property type="entry name" value="A2M/Complement_sys"/>
</dbReference>
<evidence type="ECO:0000313" key="12">
    <source>
        <dbReference type="Proteomes" id="UP000629438"/>
    </source>
</evidence>
<dbReference type="SMART" id="SM01419">
    <property type="entry name" value="Thiol-ester_cl"/>
    <property type="match status" value="1"/>
</dbReference>
<dbReference type="Gene3D" id="2.20.130.20">
    <property type="match status" value="1"/>
</dbReference>
<protein>
    <submittedName>
        <fullName evidence="11">A2ML1 protein</fullName>
    </submittedName>
</protein>
<evidence type="ECO:0000313" key="11">
    <source>
        <dbReference type="EMBL" id="NWH97385.1"/>
    </source>
</evidence>
<feature type="domain" description="Alpha-2-macroglobulin" evidence="9">
    <location>
        <begin position="531"/>
        <end position="620"/>
    </location>
</feature>
<dbReference type="InterPro" id="IPR001599">
    <property type="entry name" value="Macroglobln_a2"/>
</dbReference>
<dbReference type="Gene3D" id="2.60.40.1940">
    <property type="match status" value="1"/>
</dbReference>
<keyword evidence="5" id="KW-1015">Disulfide bond</keyword>
<dbReference type="SMART" id="SM01360">
    <property type="entry name" value="A2M"/>
    <property type="match status" value="1"/>
</dbReference>
<dbReference type="EMBL" id="WAAG01006875">
    <property type="protein sequence ID" value="NWH97385.1"/>
    <property type="molecule type" value="Genomic_DNA"/>
</dbReference>
<dbReference type="GO" id="GO:0004867">
    <property type="term" value="F:serine-type endopeptidase inhibitor activity"/>
    <property type="evidence" value="ECO:0007669"/>
    <property type="project" value="UniProtKB-KW"/>
</dbReference>
<evidence type="ECO:0000256" key="5">
    <source>
        <dbReference type="ARBA" id="ARBA00023157"/>
    </source>
</evidence>
<feature type="compositionally biased region" description="Polar residues" evidence="7">
    <location>
        <begin position="207"/>
        <end position="223"/>
    </location>
</feature>
<sequence length="1224" mass="135748">QSEEVAFLHVLIHSGDNVLLEGHKKVLVKPQKSIILIETDKGLYKPGETGKARSWHMEMGREGYLCSQCDSWLCVSFPKQDPEYNRIAEWLNVKSNHGIVDLSFPLASEASLGKYTISVQQDMAQKTFSVEEYVLKKFEMKIEHPPHITTADEQFHLGVCGKYTYGKPVQGKVEITIITVSQAMEGNLTSSAVRQNSWVGEQIGDQKVSSAGNTTASDSTDFSSPHPGAHSVETALIPVATIMKSVEFINLHPFYKRGIPYTGKSFSRCTSSLASLGTNCIATLCLCARKGTYNPPSDDSPFTGESEGEDSFHWLKPFYSESDSFLEIKAKNDVMSCDQEQEVQVDYILSQNKLSSEDHIDFYYLGSFSLTLPVGNDFLPDIKLLVYAVFSDGEVVADVEQFEVEKCFRHKVALEFSHKEEVPGSKVRLNLKAAPGSLCSVRAVDKSVLLKKNQTLTADSVSAACHVQPPNKLRMKIFTNTRIKKPVSCVLPGFEKKIHLRKQYIVATHADSKPHSDDKEKPKPRTLFPETWIWDLVSVGGDGQVSLQVAVPDTITEWNANSFCVADTGFGFSPLTSLRVFQPFFVDVSLPYSVIQGETFTIKATVFNYLKDSIQVRTALVETPELKVDACPSCQFTSCLHANEAKTFVWNVTAARLGEAGQRDVIAVTPLQGGRDEVIKSLLVKPGGVLQEKTQNAFLCPADNTISEEFSLTLPAEVLEGSARVTFSVIGDIMGPALQNLDQLLSMPFGCGEQNMVQFAPNIFILQYLNKTKQLNPEIKDKALKFLTTGYQRQLLYKHDDGSYSAFGKGDEQGNTWLTAFVARSFGQASSHIHIDKDHVRSALRWLQKHQLPSGCFQSVGKLFNNDLKGGVDDTISLTAYIAAALVELHLERNDTMLGNALHCLKKVTLDETSLYVKALMAYVFTLSKDMEMRKQLLDMVEKETVLLFHIFLPPSAQLLTSQSADEKSSSVIETVAYIVLAHVSKPDLSLNEASVSKLVHWLSAQRNAFGGFASTQDTVVSLQALAQYAALIPQEIRHVKVAVKGKGASPLEFHVHRNNKLVLHQASLLADTGTYTVQATGSGCVYVQRCFLPHQTTLYYNIPPPKTEEAFVLDVETVPRECDGVRKEFDIHVSVRYVGDRGTSNMALVEVEMLSGFIPVQSSVKELEKIPLVKKIEIKPDKITIYLEELSESSLKLNISVEQDVEVQNLKAATVLVYDYYKP</sequence>
<keyword evidence="6" id="KW-0325">Glycoprotein</keyword>
<feature type="domain" description="Alpha-2-macroglobulin bait region" evidence="8">
    <location>
        <begin position="326"/>
        <end position="451"/>
    </location>
</feature>
<dbReference type="PROSITE" id="PS00477">
    <property type="entry name" value="ALPHA_2_MACROGLOBULIN"/>
    <property type="match status" value="1"/>
</dbReference>
<dbReference type="Gene3D" id="2.60.120.1540">
    <property type="match status" value="1"/>
</dbReference>
<keyword evidence="12" id="KW-1185">Reference proteome</keyword>
<dbReference type="InterPro" id="IPR011626">
    <property type="entry name" value="Alpha-macroglobulin_TED"/>
</dbReference>
<dbReference type="Pfam" id="PF07678">
    <property type="entry name" value="TED_complement"/>
    <property type="match status" value="1"/>
</dbReference>
<dbReference type="Pfam" id="PF01835">
    <property type="entry name" value="MG2"/>
    <property type="match status" value="1"/>
</dbReference>
<dbReference type="Gene3D" id="6.20.50.160">
    <property type="match status" value="1"/>
</dbReference>
<dbReference type="Pfam" id="PF17791">
    <property type="entry name" value="MG3"/>
    <property type="match status" value="1"/>
</dbReference>
<dbReference type="Pfam" id="PF00207">
    <property type="entry name" value="A2M"/>
    <property type="match status" value="1"/>
</dbReference>
<feature type="domain" description="Alpha-macroglobulin receptor-binding" evidence="10">
    <location>
        <begin position="1145"/>
        <end position="1223"/>
    </location>
</feature>
<dbReference type="FunFam" id="1.50.10.20:FF:000001">
    <property type="entry name" value="CD109 isoform 1"/>
    <property type="match status" value="1"/>
</dbReference>
<accession>A0A850YUF8</accession>
<dbReference type="AlphaFoldDB" id="A0A850YUF8"/>
<dbReference type="OrthoDB" id="9998011at2759"/>
<dbReference type="PANTHER" id="PTHR11412">
    <property type="entry name" value="MACROGLOBULIN / COMPLEMENT"/>
    <property type="match status" value="1"/>
</dbReference>
<comment type="similarity">
    <text evidence="1">Belongs to the protease inhibitor I39 (alpha-2-macroglobulin) family.</text>
</comment>
<feature type="non-terminal residue" evidence="11">
    <location>
        <position position="1"/>
    </location>
</feature>
<dbReference type="SUPFAM" id="SSF48239">
    <property type="entry name" value="Terpenoid cyclases/Protein prenyltransferases"/>
    <property type="match status" value="1"/>
</dbReference>
<dbReference type="InterPro" id="IPR008930">
    <property type="entry name" value="Terpenoid_cyclase/PrenylTrfase"/>
</dbReference>
<keyword evidence="3" id="KW-0732">Signal</keyword>
<dbReference type="InterPro" id="IPR019742">
    <property type="entry name" value="MacrogloblnA2_CS"/>
</dbReference>
<organism evidence="11 12">
    <name type="scientific">Tichodroma muraria</name>
    <dbReference type="NCBI Taxonomy" id="237442"/>
    <lineage>
        <taxon>Eukaryota</taxon>
        <taxon>Metazoa</taxon>
        <taxon>Chordata</taxon>
        <taxon>Craniata</taxon>
        <taxon>Vertebrata</taxon>
        <taxon>Euteleostomi</taxon>
        <taxon>Archelosauria</taxon>
        <taxon>Archosauria</taxon>
        <taxon>Dinosauria</taxon>
        <taxon>Saurischia</taxon>
        <taxon>Theropoda</taxon>
        <taxon>Coelurosauria</taxon>
        <taxon>Aves</taxon>
        <taxon>Neognathae</taxon>
        <taxon>Neoaves</taxon>
        <taxon>Telluraves</taxon>
        <taxon>Australaves</taxon>
        <taxon>Passeriformes</taxon>
        <taxon>Sittidae</taxon>
        <taxon>Tichodroma</taxon>
    </lineage>
</organism>
<proteinExistence type="inferred from homology"/>
<dbReference type="Gene3D" id="2.60.40.690">
    <property type="entry name" value="Alpha-macroglobulin, receptor-binding domain"/>
    <property type="match status" value="1"/>
</dbReference>
<dbReference type="SMART" id="SM01361">
    <property type="entry name" value="A2M_recep"/>
    <property type="match status" value="1"/>
</dbReference>
<comment type="caution">
    <text evidence="11">The sequence shown here is derived from an EMBL/GenBank/DDBJ whole genome shotgun (WGS) entry which is preliminary data.</text>
</comment>
<evidence type="ECO:0000259" key="10">
    <source>
        <dbReference type="SMART" id="SM01361"/>
    </source>
</evidence>
<dbReference type="InterPro" id="IPR009048">
    <property type="entry name" value="A-macroglobulin_rcpt-bd"/>
</dbReference>
<evidence type="ECO:0000256" key="6">
    <source>
        <dbReference type="ARBA" id="ARBA00023180"/>
    </source>
</evidence>
<dbReference type="SUPFAM" id="SSF81296">
    <property type="entry name" value="E set domains"/>
    <property type="match status" value="1"/>
</dbReference>
<feature type="non-terminal residue" evidence="11">
    <location>
        <position position="1224"/>
    </location>
</feature>
<gene>
    <name evidence="11" type="primary">A2ml1_0</name>
    <name evidence="11" type="ORF">TICMUR_R07509</name>
</gene>
<dbReference type="InterPro" id="IPR014756">
    <property type="entry name" value="Ig_E-set"/>
</dbReference>
<evidence type="ECO:0000256" key="1">
    <source>
        <dbReference type="ARBA" id="ARBA00010952"/>
    </source>
</evidence>
<dbReference type="Gene3D" id="2.60.40.1930">
    <property type="match status" value="2"/>
</dbReference>
<keyword evidence="2" id="KW-0646">Protease inhibitor</keyword>
<feature type="region of interest" description="Disordered" evidence="7">
    <location>
        <begin position="207"/>
        <end position="227"/>
    </location>
</feature>
<dbReference type="Pfam" id="PF07703">
    <property type="entry name" value="A2M_BRD"/>
    <property type="match status" value="1"/>
</dbReference>
<dbReference type="InterPro" id="IPR041813">
    <property type="entry name" value="A2M_TED"/>
</dbReference>